<dbReference type="GO" id="GO:0004674">
    <property type="term" value="F:protein serine/threonine kinase activity"/>
    <property type="evidence" value="ECO:0007669"/>
    <property type="project" value="UniProtKB-KW"/>
</dbReference>
<dbReference type="PROSITE" id="PS00107">
    <property type="entry name" value="PROTEIN_KINASE_ATP"/>
    <property type="match status" value="1"/>
</dbReference>
<evidence type="ECO:0000256" key="1">
    <source>
        <dbReference type="ARBA" id="ARBA00004479"/>
    </source>
</evidence>
<evidence type="ECO:0000256" key="15">
    <source>
        <dbReference type="ARBA" id="ARBA00047899"/>
    </source>
</evidence>
<protein>
    <recommendedName>
        <fullName evidence="2">non-specific serine/threonine protein kinase</fullName>
        <ecNumber evidence="2">2.7.11.1</ecNumber>
    </recommendedName>
</protein>
<dbReference type="Gene3D" id="3.30.200.20">
    <property type="entry name" value="Phosphorylase Kinase, domain 1"/>
    <property type="match status" value="1"/>
</dbReference>
<dbReference type="GO" id="GO:0016020">
    <property type="term" value="C:membrane"/>
    <property type="evidence" value="ECO:0007669"/>
    <property type="project" value="UniProtKB-SubCell"/>
</dbReference>
<keyword evidence="11 19" id="KW-0472">Membrane</keyword>
<evidence type="ECO:0000256" key="17">
    <source>
        <dbReference type="PROSITE-ProRule" id="PRU00206"/>
    </source>
</evidence>
<evidence type="ECO:0000256" key="13">
    <source>
        <dbReference type="ARBA" id="ARBA00023170"/>
    </source>
</evidence>
<dbReference type="EC" id="2.7.11.1" evidence="2"/>
<feature type="domain" description="Protein kinase" evidence="21">
    <location>
        <begin position="511"/>
        <end position="773"/>
    </location>
</feature>
<evidence type="ECO:0000256" key="10">
    <source>
        <dbReference type="ARBA" id="ARBA00022989"/>
    </source>
</evidence>
<comment type="caution">
    <text evidence="17">Lacks conserved residue(s) required for the propagation of feature annotation.</text>
</comment>
<evidence type="ECO:0000256" key="20">
    <source>
        <dbReference type="SAM" id="SignalP"/>
    </source>
</evidence>
<accession>A0AAV2EM76</accession>
<evidence type="ECO:0000256" key="8">
    <source>
        <dbReference type="ARBA" id="ARBA00022777"/>
    </source>
</evidence>
<dbReference type="PROSITE" id="PS50011">
    <property type="entry name" value="PROTEIN_KINASE_DOM"/>
    <property type="match status" value="1"/>
</dbReference>
<evidence type="ECO:0000256" key="18">
    <source>
        <dbReference type="PROSITE-ProRule" id="PRU10141"/>
    </source>
</evidence>
<dbReference type="InterPro" id="IPR017441">
    <property type="entry name" value="Protein_kinase_ATP_BS"/>
</dbReference>
<feature type="disulfide bond" evidence="17">
    <location>
        <begin position="372"/>
        <end position="390"/>
    </location>
</feature>
<feature type="binding site" evidence="18">
    <location>
        <position position="539"/>
    </location>
    <ligand>
        <name>ATP</name>
        <dbReference type="ChEBI" id="CHEBI:30616"/>
    </ligand>
</feature>
<dbReference type="InterPro" id="IPR001368">
    <property type="entry name" value="TNFR/NGFR_Cys_rich_reg"/>
</dbReference>
<keyword evidence="4" id="KW-0808">Transferase</keyword>
<keyword evidence="24" id="KW-1185">Reference proteome</keyword>
<evidence type="ECO:0000256" key="4">
    <source>
        <dbReference type="ARBA" id="ARBA00022679"/>
    </source>
</evidence>
<sequence>MGLCDPFSLVVGVVLILQLAIAVSGYGSSGPVAAAFGGDGIFCAIDAGGKQEVLCWDKYDNFTASSSTAHFAPLPPMASLSGGEEFLCGITSNTSQPFCFKMSDPGTNLVPESYQYSTYSQIAAGKDHACAIRGTYYSTGMEEYGRIDCWVLDHTFSTSYVNLLNFKNIVAGDGFSCGVVKQNGVICWGPRSGKLRIPTSSGDYEILASGRSSVCGISSSSREVQCWGSSDGSQFSSLPRKGTRFVGLTAGADYFCGVREDNHEVECWGENVDPSSVPIGYGLIAIASSDHTACGIREADLVLDCWSVANGQSPSDYRPPLQLCSPGTCSLAASSCPDGMFSFNASILNEPELTSICARKDLKICLPCGTSCSHGYFPSSLCTENADRLCTACSLCQNSSCWDICGQPSSPEVTSQQERKQIKKLVIIIAIPLLACLLLLASCCLIFQLRRGTKDGKKKRNCCYMFCLSKPVVVQANPELDPLSVVLSTGSYVGEAQVFRLSELKDATHGFKEFNELGRGSFGFVYKAVLSDGRHVVVKRANAATIIHTNNREFESELEILCRLRHSNIVNLLGYCAEMGERLLVYEYIPHGTLHDHLHGELSPLDWSSRLRIALQMSRALDYMHKGSCDDNEDDNTKMPTAISIVHGNLTTSKVLLDSEWGARIADIGFSNSCSENPMSEQDDVYSFGIVVLEILSGRKAYDTECNPPGIVEWALPLIRSGKSAAIIDRNVALPKNVEPLLKLADVAEVALRENPSERADMSCLSNLLDEIVRFEVDILRT</sequence>
<feature type="transmembrane region" description="Helical" evidence="19">
    <location>
        <begin position="425"/>
        <end position="449"/>
    </location>
</feature>
<evidence type="ECO:0000313" key="24">
    <source>
        <dbReference type="Proteomes" id="UP001497516"/>
    </source>
</evidence>
<dbReference type="Gene3D" id="2.130.10.30">
    <property type="entry name" value="Regulator of chromosome condensation 1/beta-lactamase-inhibitor protein II"/>
    <property type="match status" value="2"/>
</dbReference>
<keyword evidence="6 20" id="KW-0732">Signal</keyword>
<dbReference type="InterPro" id="IPR001245">
    <property type="entry name" value="Ser-Thr/Tyr_kinase_cat_dom"/>
</dbReference>
<keyword evidence="9 18" id="KW-0067">ATP-binding</keyword>
<dbReference type="GO" id="GO:0005524">
    <property type="term" value="F:ATP binding"/>
    <property type="evidence" value="ECO:0007669"/>
    <property type="project" value="UniProtKB-UniRule"/>
</dbReference>
<dbReference type="Gene3D" id="1.10.510.10">
    <property type="entry name" value="Transferase(Phosphotransferase) domain 1"/>
    <property type="match status" value="1"/>
</dbReference>
<dbReference type="FunFam" id="3.30.200.20:FF:000357">
    <property type="entry name" value="serine/threonine-protein kinase-like protein CCR1"/>
    <property type="match status" value="1"/>
</dbReference>
<feature type="signal peptide" evidence="20">
    <location>
        <begin position="1"/>
        <end position="25"/>
    </location>
</feature>
<proteinExistence type="predicted"/>
<reference evidence="23 24" key="1">
    <citation type="submission" date="2024-04" db="EMBL/GenBank/DDBJ databases">
        <authorList>
            <person name="Fracassetti M."/>
        </authorList>
    </citation>
    <scope>NUCLEOTIDE SEQUENCE [LARGE SCALE GENOMIC DNA]</scope>
</reference>
<evidence type="ECO:0000259" key="21">
    <source>
        <dbReference type="PROSITE" id="PS50011"/>
    </source>
</evidence>
<organism evidence="23 24">
    <name type="scientific">Linum trigynum</name>
    <dbReference type="NCBI Taxonomy" id="586398"/>
    <lineage>
        <taxon>Eukaryota</taxon>
        <taxon>Viridiplantae</taxon>
        <taxon>Streptophyta</taxon>
        <taxon>Embryophyta</taxon>
        <taxon>Tracheophyta</taxon>
        <taxon>Spermatophyta</taxon>
        <taxon>Magnoliopsida</taxon>
        <taxon>eudicotyledons</taxon>
        <taxon>Gunneridae</taxon>
        <taxon>Pentapetalae</taxon>
        <taxon>rosids</taxon>
        <taxon>fabids</taxon>
        <taxon>Malpighiales</taxon>
        <taxon>Linaceae</taxon>
        <taxon>Linum</taxon>
    </lineage>
</organism>
<keyword evidence="10 19" id="KW-1133">Transmembrane helix</keyword>
<evidence type="ECO:0000256" key="19">
    <source>
        <dbReference type="SAM" id="Phobius"/>
    </source>
</evidence>
<evidence type="ECO:0000256" key="6">
    <source>
        <dbReference type="ARBA" id="ARBA00022729"/>
    </source>
</evidence>
<feature type="chain" id="PRO_5043573058" description="non-specific serine/threonine protein kinase" evidence="20">
    <location>
        <begin position="26"/>
        <end position="782"/>
    </location>
</feature>
<dbReference type="InterPro" id="IPR000719">
    <property type="entry name" value="Prot_kinase_dom"/>
</dbReference>
<evidence type="ECO:0000259" key="22">
    <source>
        <dbReference type="PROSITE" id="PS50050"/>
    </source>
</evidence>
<evidence type="ECO:0000256" key="16">
    <source>
        <dbReference type="ARBA" id="ARBA00048679"/>
    </source>
</evidence>
<dbReference type="InterPro" id="IPR011009">
    <property type="entry name" value="Kinase-like_dom_sf"/>
</dbReference>
<keyword evidence="5 19" id="KW-0812">Transmembrane</keyword>
<dbReference type="AlphaFoldDB" id="A0AAV2EM76"/>
<dbReference type="GO" id="GO:0042803">
    <property type="term" value="F:protein homodimerization activity"/>
    <property type="evidence" value="ECO:0007669"/>
    <property type="project" value="UniProtKB-ARBA"/>
</dbReference>
<dbReference type="FunFam" id="1.10.510.10:FF:000940">
    <property type="entry name" value="Serine/threonine-protein kinase-like protein CCR1"/>
    <property type="match status" value="1"/>
</dbReference>
<keyword evidence="3" id="KW-0723">Serine/threonine-protein kinase</keyword>
<evidence type="ECO:0000256" key="3">
    <source>
        <dbReference type="ARBA" id="ARBA00022527"/>
    </source>
</evidence>
<comment type="catalytic activity">
    <reaction evidence="15">
        <text>L-threonyl-[protein] + ATP = O-phospho-L-threonyl-[protein] + ADP + H(+)</text>
        <dbReference type="Rhea" id="RHEA:46608"/>
        <dbReference type="Rhea" id="RHEA-COMP:11060"/>
        <dbReference type="Rhea" id="RHEA-COMP:11605"/>
        <dbReference type="ChEBI" id="CHEBI:15378"/>
        <dbReference type="ChEBI" id="CHEBI:30013"/>
        <dbReference type="ChEBI" id="CHEBI:30616"/>
        <dbReference type="ChEBI" id="CHEBI:61977"/>
        <dbReference type="ChEBI" id="CHEBI:456216"/>
        <dbReference type="EC" id="2.7.11.1"/>
    </reaction>
</comment>
<keyword evidence="13" id="KW-0675">Receptor</keyword>
<evidence type="ECO:0000256" key="12">
    <source>
        <dbReference type="ARBA" id="ARBA00023157"/>
    </source>
</evidence>
<dbReference type="SUPFAM" id="SSF50985">
    <property type="entry name" value="RCC1/BLIP-II"/>
    <property type="match status" value="2"/>
</dbReference>
<keyword evidence="8" id="KW-0418">Kinase</keyword>
<dbReference type="SUPFAM" id="SSF56112">
    <property type="entry name" value="Protein kinase-like (PK-like)"/>
    <property type="match status" value="1"/>
</dbReference>
<dbReference type="Pfam" id="PF07714">
    <property type="entry name" value="PK_Tyr_Ser-Thr"/>
    <property type="match status" value="1"/>
</dbReference>
<comment type="catalytic activity">
    <reaction evidence="16">
        <text>L-seryl-[protein] + ATP = O-phospho-L-seryl-[protein] + ADP + H(+)</text>
        <dbReference type="Rhea" id="RHEA:17989"/>
        <dbReference type="Rhea" id="RHEA-COMP:9863"/>
        <dbReference type="Rhea" id="RHEA-COMP:11604"/>
        <dbReference type="ChEBI" id="CHEBI:15378"/>
        <dbReference type="ChEBI" id="CHEBI:29999"/>
        <dbReference type="ChEBI" id="CHEBI:30616"/>
        <dbReference type="ChEBI" id="CHEBI:83421"/>
        <dbReference type="ChEBI" id="CHEBI:456216"/>
        <dbReference type="EC" id="2.7.11.1"/>
    </reaction>
</comment>
<dbReference type="PANTHER" id="PTHR47460">
    <property type="entry name" value="SERINE/THREONINE-PROTEIN KINASE-LIKE PROTEIN ACR4"/>
    <property type="match status" value="1"/>
</dbReference>
<feature type="domain" description="TNFR-Cys" evidence="22">
    <location>
        <begin position="335"/>
        <end position="390"/>
    </location>
</feature>
<feature type="repeat" description="TNFR-Cys" evidence="17">
    <location>
        <begin position="335"/>
        <end position="390"/>
    </location>
</feature>
<evidence type="ECO:0000256" key="5">
    <source>
        <dbReference type="ARBA" id="ARBA00022692"/>
    </source>
</evidence>
<keyword evidence="7 18" id="KW-0547">Nucleotide-binding</keyword>
<dbReference type="PANTHER" id="PTHR47460:SF1">
    <property type="entry name" value="SERINE_THREONINE-PROTEIN KINASE-LIKE PROTEIN ACR4"/>
    <property type="match status" value="1"/>
</dbReference>
<dbReference type="Proteomes" id="UP001497516">
    <property type="component" value="Chromosome 5"/>
</dbReference>
<evidence type="ECO:0000256" key="11">
    <source>
        <dbReference type="ARBA" id="ARBA00023136"/>
    </source>
</evidence>
<evidence type="ECO:0000256" key="2">
    <source>
        <dbReference type="ARBA" id="ARBA00012513"/>
    </source>
</evidence>
<dbReference type="EMBL" id="OZ034818">
    <property type="protein sequence ID" value="CAL1387096.1"/>
    <property type="molecule type" value="Genomic_DNA"/>
</dbReference>
<comment type="subcellular location">
    <subcellularLocation>
        <location evidence="1">Membrane</location>
        <topology evidence="1">Single-pass type I membrane protein</topology>
    </subcellularLocation>
</comment>
<evidence type="ECO:0000256" key="9">
    <source>
        <dbReference type="ARBA" id="ARBA00022840"/>
    </source>
</evidence>
<dbReference type="PROSITE" id="PS50050">
    <property type="entry name" value="TNFR_NGFR_2"/>
    <property type="match status" value="1"/>
</dbReference>
<keyword evidence="12 17" id="KW-1015">Disulfide bond</keyword>
<keyword evidence="14" id="KW-0325">Glycoprotein</keyword>
<dbReference type="InterPro" id="IPR009091">
    <property type="entry name" value="RCC1/BLIP-II"/>
</dbReference>
<evidence type="ECO:0000313" key="23">
    <source>
        <dbReference type="EMBL" id="CAL1387096.1"/>
    </source>
</evidence>
<name>A0AAV2EM76_9ROSI</name>
<evidence type="ECO:0000256" key="7">
    <source>
        <dbReference type="ARBA" id="ARBA00022741"/>
    </source>
</evidence>
<gene>
    <name evidence="23" type="ORF">LTRI10_LOCUS28101</name>
</gene>
<evidence type="ECO:0000256" key="14">
    <source>
        <dbReference type="ARBA" id="ARBA00023180"/>
    </source>
</evidence>